<dbReference type="AlphaFoldDB" id="A0A915ZLA2"/>
<proteinExistence type="predicted"/>
<accession>A0A915ZLA2</accession>
<dbReference type="EMBL" id="CAGKOT010000039">
    <property type="protein sequence ID" value="CAB5378718.1"/>
    <property type="molecule type" value="Genomic_DNA"/>
</dbReference>
<dbReference type="PANTHER" id="PTHR44329">
    <property type="entry name" value="SERINE/THREONINE-PROTEIN KINASE TNNI3K-RELATED"/>
    <property type="match status" value="1"/>
</dbReference>
<reference evidence="2" key="1">
    <citation type="submission" date="2020-05" db="EMBL/GenBank/DDBJ databases">
        <authorList>
            <person name="Rincon C."/>
            <person name="Sanders R I."/>
            <person name="Robbins C."/>
            <person name="Chaturvedi A."/>
        </authorList>
    </citation>
    <scope>NUCLEOTIDE SEQUENCE</scope>
    <source>
        <strain evidence="2">CHB12</strain>
    </source>
</reference>
<dbReference type="PROSITE" id="PS50011">
    <property type="entry name" value="PROTEIN_KINASE_DOM"/>
    <property type="match status" value="1"/>
</dbReference>
<dbReference type="InterPro" id="IPR001245">
    <property type="entry name" value="Ser-Thr/Tyr_kinase_cat_dom"/>
</dbReference>
<name>A0A915ZLA2_9GLOM</name>
<evidence type="ECO:0000313" key="2">
    <source>
        <dbReference type="EMBL" id="CAB5378718.1"/>
    </source>
</evidence>
<dbReference type="OrthoDB" id="6718656at2759"/>
<dbReference type="Pfam" id="PF07714">
    <property type="entry name" value="PK_Tyr_Ser-Thr"/>
    <property type="match status" value="1"/>
</dbReference>
<dbReference type="InterPro" id="IPR000719">
    <property type="entry name" value="Prot_kinase_dom"/>
</dbReference>
<dbReference type="GO" id="GO:0004674">
    <property type="term" value="F:protein serine/threonine kinase activity"/>
    <property type="evidence" value="ECO:0007669"/>
    <property type="project" value="TreeGrafter"/>
</dbReference>
<evidence type="ECO:0000259" key="1">
    <source>
        <dbReference type="PROSITE" id="PS50011"/>
    </source>
</evidence>
<dbReference type="InterPro" id="IPR051681">
    <property type="entry name" value="Ser/Thr_Kinases-Pseudokinases"/>
</dbReference>
<dbReference type="GO" id="GO:0005524">
    <property type="term" value="F:ATP binding"/>
    <property type="evidence" value="ECO:0007669"/>
    <property type="project" value="InterPro"/>
</dbReference>
<evidence type="ECO:0000313" key="3">
    <source>
        <dbReference type="Proteomes" id="UP000684084"/>
    </source>
</evidence>
<protein>
    <recommendedName>
        <fullName evidence="1">Protein kinase domain-containing protein</fullName>
    </recommendedName>
</protein>
<dbReference type="CDD" id="cd00180">
    <property type="entry name" value="PKc"/>
    <property type="match status" value="1"/>
</dbReference>
<dbReference type="Proteomes" id="UP000684084">
    <property type="component" value="Unassembled WGS sequence"/>
</dbReference>
<sequence length="189" mass="21966">MSRIEHERIIQFYGISRIIDEGLYYLVLEYANQGNLREFLIKKKSCENCFGWEERVRLAIQIVEGLRYLHEILNVAHRDLHTKNILMNDGNIKISDFGLSKNLNSTMSSNNKFFGMIPFIDPQKLNHGKNYVLDKRSDIYGLGMILWEISRYSNNISSLTIPTNFDEYSDTSLDSMDSSMDSTPEYSNN</sequence>
<organism evidence="2 3">
    <name type="scientific">Rhizophagus irregularis</name>
    <dbReference type="NCBI Taxonomy" id="588596"/>
    <lineage>
        <taxon>Eukaryota</taxon>
        <taxon>Fungi</taxon>
        <taxon>Fungi incertae sedis</taxon>
        <taxon>Mucoromycota</taxon>
        <taxon>Glomeromycotina</taxon>
        <taxon>Glomeromycetes</taxon>
        <taxon>Glomerales</taxon>
        <taxon>Glomeraceae</taxon>
        <taxon>Rhizophagus</taxon>
    </lineage>
</organism>
<gene>
    <name evidence="2" type="ORF">CHRIB12_LOCUS16337</name>
</gene>
<comment type="caution">
    <text evidence="2">The sequence shown here is derived from an EMBL/GenBank/DDBJ whole genome shotgun (WGS) entry which is preliminary data.</text>
</comment>
<feature type="domain" description="Protein kinase" evidence="1">
    <location>
        <begin position="1"/>
        <end position="189"/>
    </location>
</feature>